<keyword evidence="3" id="KW-0175">Coiled coil</keyword>
<dbReference type="AlphaFoldDB" id="A0AAN7TZ87"/>
<dbReference type="GO" id="GO:0005730">
    <property type="term" value="C:nucleolus"/>
    <property type="evidence" value="ECO:0007669"/>
    <property type="project" value="UniProtKB-SubCell"/>
</dbReference>
<dbReference type="GO" id="GO:0003682">
    <property type="term" value="F:chromatin binding"/>
    <property type="evidence" value="ECO:0007669"/>
    <property type="project" value="TreeGrafter"/>
</dbReference>
<dbReference type="GO" id="GO:0006270">
    <property type="term" value="P:DNA replication initiation"/>
    <property type="evidence" value="ECO:0007669"/>
    <property type="project" value="TreeGrafter"/>
</dbReference>
<reference evidence="8 9" key="1">
    <citation type="submission" date="2023-11" db="EMBL/GenBank/DDBJ databases">
        <title>Dfirmibasis_genome.</title>
        <authorList>
            <person name="Edelbroek B."/>
            <person name="Kjellin J."/>
            <person name="Jerlstrom-Hultqvist J."/>
            <person name="Soderbom F."/>
        </authorList>
    </citation>
    <scope>NUCLEOTIDE SEQUENCE [LARGE SCALE GENOMIC DNA]</scope>
    <source>
        <strain evidence="8 9">TNS-C-14</strain>
    </source>
</reference>
<feature type="compositionally biased region" description="Basic residues" evidence="5">
    <location>
        <begin position="583"/>
        <end position="597"/>
    </location>
</feature>
<evidence type="ECO:0000259" key="6">
    <source>
        <dbReference type="Pfam" id="PF03914"/>
    </source>
</evidence>
<evidence type="ECO:0000256" key="5">
    <source>
        <dbReference type="SAM" id="MobiDB-lite"/>
    </source>
</evidence>
<comment type="subcellular location">
    <subcellularLocation>
        <location evidence="1">Nucleus</location>
        <location evidence="1">Nucleolus</location>
    </subcellularLocation>
</comment>
<dbReference type="Pfam" id="PF03914">
    <property type="entry name" value="CBF"/>
    <property type="match status" value="1"/>
</dbReference>
<dbReference type="InterPro" id="IPR016903">
    <property type="entry name" value="Nucleolar_cplx-assoc_3"/>
</dbReference>
<feature type="domain" description="Nucleolar complex-associated protein 3 N-terminal" evidence="7">
    <location>
        <begin position="322"/>
        <end position="426"/>
    </location>
</feature>
<feature type="region of interest" description="Disordered" evidence="5">
    <location>
        <begin position="965"/>
        <end position="993"/>
    </location>
</feature>
<organism evidence="8 9">
    <name type="scientific">Dictyostelium firmibasis</name>
    <dbReference type="NCBI Taxonomy" id="79012"/>
    <lineage>
        <taxon>Eukaryota</taxon>
        <taxon>Amoebozoa</taxon>
        <taxon>Evosea</taxon>
        <taxon>Eumycetozoa</taxon>
        <taxon>Dictyostelia</taxon>
        <taxon>Dictyosteliales</taxon>
        <taxon>Dictyosteliaceae</taxon>
        <taxon>Dictyostelium</taxon>
    </lineage>
</organism>
<keyword evidence="4" id="KW-0539">Nucleus</keyword>
<proteinExistence type="inferred from homology"/>
<evidence type="ECO:0000256" key="3">
    <source>
        <dbReference type="ARBA" id="ARBA00023054"/>
    </source>
</evidence>
<evidence type="ECO:0008006" key="10">
    <source>
        <dbReference type="Google" id="ProtNLM"/>
    </source>
</evidence>
<evidence type="ECO:0000256" key="4">
    <source>
        <dbReference type="ARBA" id="ARBA00023242"/>
    </source>
</evidence>
<dbReference type="Proteomes" id="UP001344447">
    <property type="component" value="Unassembled WGS sequence"/>
</dbReference>
<feature type="region of interest" description="Disordered" evidence="5">
    <location>
        <begin position="117"/>
        <end position="175"/>
    </location>
</feature>
<comment type="caution">
    <text evidence="8">The sequence shown here is derived from an EMBL/GenBank/DDBJ whole genome shotgun (WGS) entry which is preliminary data.</text>
</comment>
<feature type="compositionally biased region" description="Basic and acidic residues" evidence="5">
    <location>
        <begin position="247"/>
        <end position="264"/>
    </location>
</feature>
<feature type="domain" description="CCAAT-binding factor" evidence="6">
    <location>
        <begin position="692"/>
        <end position="834"/>
    </location>
</feature>
<dbReference type="PANTHER" id="PTHR14428:SF5">
    <property type="entry name" value="NUCLEOLAR COMPLEX PROTEIN 3 HOMOLOG"/>
    <property type="match status" value="1"/>
</dbReference>
<dbReference type="SUPFAM" id="SSF48371">
    <property type="entry name" value="ARM repeat"/>
    <property type="match status" value="1"/>
</dbReference>
<comment type="similarity">
    <text evidence="2">Belongs to the CBF/MAK21 family.</text>
</comment>
<feature type="compositionally biased region" description="Acidic residues" evidence="5">
    <location>
        <begin position="126"/>
        <end position="159"/>
    </location>
</feature>
<evidence type="ECO:0000313" key="8">
    <source>
        <dbReference type="EMBL" id="KAK5581867.1"/>
    </source>
</evidence>
<sequence>MGKKEKKPTVLPLNIKPKRTTKKVQLPKDQNLSIRELTKYDILFREGEKNISKTSNITEAGDDEVDSDEEDFFKNSSFLKSTLTDDAKFQRLSYSKQLENEYVDPKEKLKAEEAVAQLKKRKSIDQSDEEEYNELEEDEIYNENQSDDDDDDDEDDDNIENERENDNDKREWKLETVVKKRLPIKTHDGRMKTITQVITPKELKETREKQEKTKEQLIEQVTKERSAKNKQKAKKGTATAITNEVNKQIKEAPQKKQKKEKKDESSDESDTEIENLDILDRNINHEYDDDENNENTIKSNMELSKLSEGERYLREQELIDNAKISLAKASSLIISNPENNIQAIKELFSICINNKNIVIKKYSILSLCAVFKDIIPGYKINKDVAEEIKNGQTSAEGSGQQKQKLSKEVKKIREYEKKLLKFYQNYLVLVENSISNILSLLARKRPNGGGIGFFKINGGYSNNDLTSLLQCILKAVSTLLITHPHFNFRTNLVTITSRFTVYKDKDIAMMCLESIKSLFEHDSTGGETSLEVVRCLANVAKSANYMIDPKVVRVFLAMRLTDVVEKINPFGIASDDTTKLSKKDRKHLTRTEKKKRKEDKELDKEMKEAEAEFSAKEQRFLQTEILKSIFILYFRIIKKAPQSPALTSVLEGLAKFSHLISVDFLGDLLKVLSDLIENGITSIANAFNTNITAFKTIKLHGGSLNVDLKDYYVRVYSLLTDMVLPREHGVTVTALDALQLMLGDKKQTAVERVASFIKRLSTISLFLQPHASLALVSFVKQLFITYPQTQRLLETDSTFSGGDYVAEAQDPDHCNPFASTLWELSLLVNHWHPKFEPMVKRIISYNESQMSSQHVTRERSPLELYRSYDNSKGGFNPPIEPPKEHHLVGKIRKLKKAFKNREIVVFITPQKQFEKSSFLSQCQQQTTEKEIQNKNITFNNYFNESQDFNKQMKLFKNLEGLKNLKSKLTSIQPQPKPQPKPQPQKKNTKKSTK</sequence>
<protein>
    <recommendedName>
        <fullName evidence="10">Nucleolar complex protein 3 homolog</fullName>
    </recommendedName>
</protein>
<evidence type="ECO:0000259" key="7">
    <source>
        <dbReference type="Pfam" id="PF07540"/>
    </source>
</evidence>
<dbReference type="EMBL" id="JAVFKY010000001">
    <property type="protein sequence ID" value="KAK5581867.1"/>
    <property type="molecule type" value="Genomic_DNA"/>
</dbReference>
<gene>
    <name evidence="8" type="ORF">RB653_003447</name>
</gene>
<accession>A0AAN7TZ87</accession>
<feature type="compositionally biased region" description="Acidic residues" evidence="5">
    <location>
        <begin position="265"/>
        <end position="277"/>
    </location>
</feature>
<evidence type="ECO:0000256" key="1">
    <source>
        <dbReference type="ARBA" id="ARBA00004604"/>
    </source>
</evidence>
<dbReference type="PANTHER" id="PTHR14428">
    <property type="entry name" value="NUCLEOLAR COMPLEX PROTEIN 3"/>
    <property type="match status" value="1"/>
</dbReference>
<dbReference type="InterPro" id="IPR011501">
    <property type="entry name" value="Noc3_N"/>
</dbReference>
<feature type="compositionally biased region" description="Basic and acidic residues" evidence="5">
    <location>
        <begin position="160"/>
        <end position="175"/>
    </location>
</feature>
<evidence type="ECO:0000256" key="2">
    <source>
        <dbReference type="ARBA" id="ARBA00007797"/>
    </source>
</evidence>
<dbReference type="Pfam" id="PF07540">
    <property type="entry name" value="NOC3p"/>
    <property type="match status" value="1"/>
</dbReference>
<dbReference type="InterPro" id="IPR005612">
    <property type="entry name" value="CCAAT-binding_factor"/>
</dbReference>
<feature type="region of interest" description="Disordered" evidence="5">
    <location>
        <begin position="583"/>
        <end position="603"/>
    </location>
</feature>
<dbReference type="InterPro" id="IPR016024">
    <property type="entry name" value="ARM-type_fold"/>
</dbReference>
<keyword evidence="9" id="KW-1185">Reference proteome</keyword>
<evidence type="ECO:0000313" key="9">
    <source>
        <dbReference type="Proteomes" id="UP001344447"/>
    </source>
</evidence>
<feature type="region of interest" description="Disordered" evidence="5">
    <location>
        <begin position="193"/>
        <end position="294"/>
    </location>
</feature>
<name>A0AAN7TZ87_9MYCE</name>
<feature type="compositionally biased region" description="Basic and acidic residues" evidence="5">
    <location>
        <begin position="201"/>
        <end position="227"/>
    </location>
</feature>